<dbReference type="SUPFAM" id="SSF49764">
    <property type="entry name" value="HSP20-like chaperones"/>
    <property type="match status" value="1"/>
</dbReference>
<dbReference type="Proteomes" id="UP000007115">
    <property type="component" value="Unassembled WGS sequence"/>
</dbReference>
<accession>G9MTV7</accession>
<comment type="similarity">
    <text evidence="1">Belongs to the small heat shock protein (HSP20) family.</text>
</comment>
<gene>
    <name evidence="4" type="ORF">TRIVIDRAFT_53734</name>
</gene>
<dbReference type="OrthoDB" id="1431247at2759"/>
<feature type="domain" description="SHSP" evidence="3">
    <location>
        <begin position="35"/>
        <end position="185"/>
    </location>
</feature>
<reference evidence="4 5" key="1">
    <citation type="journal article" date="2011" name="Genome Biol.">
        <title>Comparative genome sequence analysis underscores mycoparasitism as the ancestral life style of Trichoderma.</title>
        <authorList>
            <person name="Kubicek C.P."/>
            <person name="Herrera-Estrella A."/>
            <person name="Seidl-Seiboth V."/>
            <person name="Martinez D.A."/>
            <person name="Druzhinina I.S."/>
            <person name="Thon M."/>
            <person name="Zeilinger S."/>
            <person name="Casas-Flores S."/>
            <person name="Horwitz B.A."/>
            <person name="Mukherjee P.K."/>
            <person name="Mukherjee M."/>
            <person name="Kredics L."/>
            <person name="Alcaraz L.D."/>
            <person name="Aerts A."/>
            <person name="Antal Z."/>
            <person name="Atanasova L."/>
            <person name="Cervantes-Badillo M.G."/>
            <person name="Challacombe J."/>
            <person name="Chertkov O."/>
            <person name="McCluskey K."/>
            <person name="Coulpier F."/>
            <person name="Deshpande N."/>
            <person name="von Doehren H."/>
            <person name="Ebbole D.J."/>
            <person name="Esquivel-Naranjo E.U."/>
            <person name="Fekete E."/>
            <person name="Flipphi M."/>
            <person name="Glaser F."/>
            <person name="Gomez-Rodriguez E.Y."/>
            <person name="Gruber S."/>
            <person name="Han C."/>
            <person name="Henrissat B."/>
            <person name="Hermosa R."/>
            <person name="Hernandez-Onate M."/>
            <person name="Karaffa L."/>
            <person name="Kosti I."/>
            <person name="Le Crom S."/>
            <person name="Lindquist E."/>
            <person name="Lucas S."/>
            <person name="Luebeck M."/>
            <person name="Luebeck P.S."/>
            <person name="Margeot A."/>
            <person name="Metz B."/>
            <person name="Misra M."/>
            <person name="Nevalainen H."/>
            <person name="Omann M."/>
            <person name="Packer N."/>
            <person name="Perrone G."/>
            <person name="Uresti-Rivera E.E."/>
            <person name="Salamov A."/>
            <person name="Schmoll M."/>
            <person name="Seiboth B."/>
            <person name="Shapiro H."/>
            <person name="Sukno S."/>
            <person name="Tamayo-Ramos J.A."/>
            <person name="Tisch D."/>
            <person name="Wiest A."/>
            <person name="Wilkinson H.H."/>
            <person name="Zhang M."/>
            <person name="Coutinho P.M."/>
            <person name="Kenerley C.M."/>
            <person name="Monte E."/>
            <person name="Baker S.E."/>
            <person name="Grigoriev I.V."/>
        </authorList>
    </citation>
    <scope>NUCLEOTIDE SEQUENCE [LARGE SCALE GENOMIC DNA]</scope>
    <source>
        <strain evidence="5">Gv29-8 / FGSC 10586</strain>
    </source>
</reference>
<dbReference type="GeneID" id="25795355"/>
<dbReference type="InterPro" id="IPR008978">
    <property type="entry name" value="HSP20-like_chaperone"/>
</dbReference>
<evidence type="ECO:0000256" key="2">
    <source>
        <dbReference type="SAM" id="MobiDB-lite"/>
    </source>
</evidence>
<proteinExistence type="inferred from homology"/>
<dbReference type="EMBL" id="ABDF02000011">
    <property type="protein sequence ID" value="EHK22122.1"/>
    <property type="molecule type" value="Genomic_DNA"/>
</dbReference>
<evidence type="ECO:0000313" key="4">
    <source>
        <dbReference type="EMBL" id="EHK22122.1"/>
    </source>
</evidence>
<dbReference type="eggNOG" id="KOG0710">
    <property type="taxonomic scope" value="Eukaryota"/>
</dbReference>
<dbReference type="InParanoid" id="G9MTV7"/>
<dbReference type="VEuPathDB" id="FungiDB:TRIVIDRAFT_53734"/>
<dbReference type="AlphaFoldDB" id="G9MTV7"/>
<dbReference type="PROSITE" id="PS01031">
    <property type="entry name" value="SHSP"/>
    <property type="match status" value="1"/>
</dbReference>
<dbReference type="InterPro" id="IPR002068">
    <property type="entry name" value="A-crystallin/Hsp20_dom"/>
</dbReference>
<keyword evidence="5" id="KW-1185">Reference proteome</keyword>
<feature type="compositionally biased region" description="Polar residues" evidence="2">
    <location>
        <begin position="114"/>
        <end position="125"/>
    </location>
</feature>
<evidence type="ECO:0000259" key="3">
    <source>
        <dbReference type="PROSITE" id="PS01031"/>
    </source>
</evidence>
<feature type="compositionally biased region" description="Polar residues" evidence="2">
    <location>
        <begin position="136"/>
        <end position="145"/>
    </location>
</feature>
<evidence type="ECO:0000256" key="1">
    <source>
        <dbReference type="PROSITE-ProRule" id="PRU00285"/>
    </source>
</evidence>
<evidence type="ECO:0000313" key="5">
    <source>
        <dbReference type="Proteomes" id="UP000007115"/>
    </source>
</evidence>
<feature type="region of interest" description="Disordered" evidence="2">
    <location>
        <begin position="91"/>
        <end position="152"/>
    </location>
</feature>
<protein>
    <recommendedName>
        <fullName evidence="3">SHSP domain-containing protein</fullName>
    </recommendedName>
</protein>
<organism evidence="4 5">
    <name type="scientific">Hypocrea virens (strain Gv29-8 / FGSC 10586)</name>
    <name type="common">Gliocladium virens</name>
    <name type="synonym">Trichoderma virens</name>
    <dbReference type="NCBI Taxonomy" id="413071"/>
    <lineage>
        <taxon>Eukaryota</taxon>
        <taxon>Fungi</taxon>
        <taxon>Dikarya</taxon>
        <taxon>Ascomycota</taxon>
        <taxon>Pezizomycotina</taxon>
        <taxon>Sordariomycetes</taxon>
        <taxon>Hypocreomycetidae</taxon>
        <taxon>Hypocreales</taxon>
        <taxon>Hypocreaceae</taxon>
        <taxon>Trichoderma</taxon>
    </lineage>
</organism>
<comment type="caution">
    <text evidence="4">The sequence shown here is derived from an EMBL/GenBank/DDBJ whole genome shotgun (WGS) entry which is preliminary data.</text>
</comment>
<name>G9MTV7_HYPVG</name>
<sequence>MAFFQRPFYAPKTSFTPLFRLLKDFDNYSRQDRRSGLAHWQPKFDVRETDSTYELYGKLPGMSKDDVYVEFTDSQSILIRGKVERAYISGTPPAGALEGTTTSGAIAEGGGEQTEPSSYKATVENTAEDTPAAANPSKTPQSATTKKPADTAKYWLTERSFGEFLRTFDFTTPVNPNSEMLLPEF</sequence>
<dbReference type="HOGENOM" id="CLU_046737_1_1_1"/>
<dbReference type="STRING" id="413071.G9MTV7"/>
<dbReference type="Gene3D" id="2.60.40.790">
    <property type="match status" value="1"/>
</dbReference>
<dbReference type="OMA" id="FAFPGRI"/>
<dbReference type="RefSeq" id="XP_013956315.1">
    <property type="nucleotide sequence ID" value="XM_014100840.1"/>
</dbReference>